<dbReference type="Proteomes" id="UP000011980">
    <property type="component" value="Unassembled WGS sequence"/>
</dbReference>
<protein>
    <submittedName>
        <fullName evidence="1">Uncharacterized protein</fullName>
    </submittedName>
</protein>
<dbReference type="AlphaFoldDB" id="M6F5N8"/>
<accession>M6F5N8</accession>
<sequence>MILPPNYNFAGVLSIETKRFTIHRLQFFKNQLPQIETMDSNFVVVPTLYSTRLFFVI</sequence>
<proteinExistence type="predicted"/>
<comment type="caution">
    <text evidence="1">The sequence shown here is derived from an EMBL/GenBank/DDBJ whole genome shotgun (WGS) entry which is preliminary data.</text>
</comment>
<evidence type="ECO:0000313" key="1">
    <source>
        <dbReference type="EMBL" id="EMK21294.1"/>
    </source>
</evidence>
<gene>
    <name evidence="1" type="ORF">LEP1GSC008_1715</name>
</gene>
<name>M6F5N8_9LEPT</name>
<dbReference type="EMBL" id="ANCE01000192">
    <property type="protein sequence ID" value="EMK21294.1"/>
    <property type="molecule type" value="Genomic_DNA"/>
</dbReference>
<organism evidence="1 2">
    <name type="scientific">Leptospira kirschneri serovar Bulgarica str. Nikolaevo</name>
    <dbReference type="NCBI Taxonomy" id="1240687"/>
    <lineage>
        <taxon>Bacteria</taxon>
        <taxon>Pseudomonadati</taxon>
        <taxon>Spirochaetota</taxon>
        <taxon>Spirochaetia</taxon>
        <taxon>Leptospirales</taxon>
        <taxon>Leptospiraceae</taxon>
        <taxon>Leptospira</taxon>
    </lineage>
</organism>
<reference evidence="1 2" key="1">
    <citation type="submission" date="2013-01" db="EMBL/GenBank/DDBJ databases">
        <authorList>
            <person name="Harkins D.M."/>
            <person name="Durkin A.S."/>
            <person name="Brinkac L.M."/>
            <person name="Haft D.H."/>
            <person name="Selengut J.D."/>
            <person name="Sanka R."/>
            <person name="DePew J."/>
            <person name="Purushe J."/>
            <person name="Galloway R.L."/>
            <person name="Vinetz J.M."/>
            <person name="Sutton G.G."/>
            <person name="Nierman W.C."/>
            <person name="Fouts D.E."/>
        </authorList>
    </citation>
    <scope>NUCLEOTIDE SEQUENCE [LARGE SCALE GENOMIC DNA]</scope>
    <source>
        <strain evidence="1 2">Nikolaevo</strain>
    </source>
</reference>
<dbReference type="PATRIC" id="fig|1240687.3.peg.4080"/>
<evidence type="ECO:0000313" key="2">
    <source>
        <dbReference type="Proteomes" id="UP000011980"/>
    </source>
</evidence>